<keyword evidence="1" id="KW-1133">Transmembrane helix</keyword>
<dbReference type="Pfam" id="PF13387">
    <property type="entry name" value="Lnb_N"/>
    <property type="match status" value="1"/>
</dbReference>
<protein>
    <recommendedName>
        <fullName evidence="2">Lnb N-terminal periplasmic domain-containing protein</fullName>
    </recommendedName>
</protein>
<evidence type="ECO:0000313" key="4">
    <source>
        <dbReference type="Proteomes" id="UP000249739"/>
    </source>
</evidence>
<feature type="transmembrane region" description="Helical" evidence="1">
    <location>
        <begin position="42"/>
        <end position="63"/>
    </location>
</feature>
<gene>
    <name evidence="3" type="ORF">DI586_03955</name>
</gene>
<dbReference type="AlphaFoldDB" id="A0A2W5FN14"/>
<comment type="caution">
    <text evidence="3">The sequence shown here is derived from an EMBL/GenBank/DDBJ whole genome shotgun (WGS) entry which is preliminary data.</text>
</comment>
<evidence type="ECO:0000256" key="1">
    <source>
        <dbReference type="SAM" id="Phobius"/>
    </source>
</evidence>
<keyword evidence="1" id="KW-0812">Transmembrane</keyword>
<feature type="transmembrane region" description="Helical" evidence="1">
    <location>
        <begin position="12"/>
        <end position="36"/>
    </location>
</feature>
<keyword evidence="1" id="KW-0472">Membrane</keyword>
<accession>A0A2W5FN14</accession>
<feature type="domain" description="Lnb N-terminal periplasmic" evidence="2">
    <location>
        <begin position="131"/>
        <end position="286"/>
    </location>
</feature>
<proteinExistence type="predicted"/>
<dbReference type="EMBL" id="QFOT01000028">
    <property type="protein sequence ID" value="PZP56368.1"/>
    <property type="molecule type" value="Genomic_DNA"/>
</dbReference>
<feature type="transmembrane region" description="Helical" evidence="1">
    <location>
        <begin position="70"/>
        <end position="87"/>
    </location>
</feature>
<dbReference type="InterPro" id="IPR025178">
    <property type="entry name" value="Lnb_N"/>
</dbReference>
<evidence type="ECO:0000259" key="2">
    <source>
        <dbReference type="Pfam" id="PF13387"/>
    </source>
</evidence>
<evidence type="ECO:0000313" key="3">
    <source>
        <dbReference type="EMBL" id="PZP56368.1"/>
    </source>
</evidence>
<reference evidence="3 4" key="1">
    <citation type="submission" date="2017-08" db="EMBL/GenBank/DDBJ databases">
        <title>Infants hospitalized years apart are colonized by the same room-sourced microbial strains.</title>
        <authorList>
            <person name="Brooks B."/>
            <person name="Olm M.R."/>
            <person name="Firek B.A."/>
            <person name="Baker R."/>
            <person name="Thomas B.C."/>
            <person name="Morowitz M.J."/>
            <person name="Banfield J.F."/>
        </authorList>
    </citation>
    <scope>NUCLEOTIDE SEQUENCE [LARGE SCALE GENOMIC DNA]</scope>
    <source>
        <strain evidence="3">S2_006_000_R2_64</strain>
    </source>
</reference>
<sequence>MRRLQAITNKLQILTTALSGAVVILVSMYFGIAFWYELPVSNSLKFTFCALWFVYVLITLVTLFSRYRRISLTVFTTISIAFVAWWMNIAPSNNRVWADDVAHTVTGRVSGDQITLYNVRNFEWRGLDEYDARWETREYDLSTLNSVDLFLSTWGNLDIAHTLISFGFSNGDYVTFSVEIRKEHDESFSEVAGFFKQYEVALIAADEGDIIHTRTNIRHEDVSRYRVNLTPEQRKSLFLSYMQRGNELAETPSFYNTITANCTTVVFDMIRLIVPSLPLDYRILVSGRLPSYIYDIGGFGHELSLREITNQSSITQRAQASARENFSHEIRAPKAK</sequence>
<name>A0A2W5FN14_9BACT</name>
<organism evidence="3 4">
    <name type="scientific">Micavibrio aeruginosavorus</name>
    <dbReference type="NCBI Taxonomy" id="349221"/>
    <lineage>
        <taxon>Bacteria</taxon>
        <taxon>Pseudomonadati</taxon>
        <taxon>Bdellovibrionota</taxon>
        <taxon>Bdellovibrionia</taxon>
        <taxon>Bdellovibrionales</taxon>
        <taxon>Pseudobdellovibrionaceae</taxon>
        <taxon>Micavibrio</taxon>
    </lineage>
</organism>
<dbReference type="Proteomes" id="UP000249739">
    <property type="component" value="Unassembled WGS sequence"/>
</dbReference>